<dbReference type="EMBL" id="DF820456">
    <property type="protein sequence ID" value="GAK50445.1"/>
    <property type="molecule type" value="Genomic_DNA"/>
</dbReference>
<dbReference type="InterPro" id="IPR002328">
    <property type="entry name" value="ADH_Zn_CS"/>
</dbReference>
<sequence length="349" mass="36737">MADTMKAVVYYAPKDMRVEMVPIPACGADEIRVKVDACAVCGTDLKSYLVGNPRIKAPLASGHEFTGIVETVGAQVKGFTIGERIVMATSVSCGKCYYCKQGWPNLCADVAPMGFSYPGGMAEYVTIPARALQHGHVIKVPAQVKAEHAALAEPVSCTVNAMENCQLQPGATVVVVGAGPMGILNACVARGMGASKVILAEVNEARLKQAEAFGFDRLVNPSKEDLTQIVLAETGGVGADVAIVAAPAAPPQEQALSMVRKRGTVCLFASLPVGKNMLSIDSRKIHYGELRVVGTSDSTPKQVEKAVALIANNEIPAAQIATHRLPLDGILQSFELMQSGEALRVVLIP</sequence>
<keyword evidence="1 4" id="KW-0479">Metal-binding</keyword>
<keyword evidence="3" id="KW-0560">Oxidoreductase</keyword>
<proteinExistence type="inferred from homology"/>
<comment type="similarity">
    <text evidence="4">Belongs to the zinc-containing alcohol dehydrogenase family.</text>
</comment>
<reference evidence="6" key="1">
    <citation type="journal article" date="2015" name="PeerJ">
        <title>First genomic representation of candidate bacterial phylum KSB3 points to enhanced environmental sensing as a trigger of wastewater bulking.</title>
        <authorList>
            <person name="Sekiguchi Y."/>
            <person name="Ohashi A."/>
            <person name="Parks D.H."/>
            <person name="Yamauchi T."/>
            <person name="Tyson G.W."/>
            <person name="Hugenholtz P."/>
        </authorList>
    </citation>
    <scope>NUCLEOTIDE SEQUENCE [LARGE SCALE GENOMIC DNA]</scope>
</reference>
<dbReference type="InterPro" id="IPR020843">
    <property type="entry name" value="ER"/>
</dbReference>
<dbReference type="AlphaFoldDB" id="A0A0S6VSK3"/>
<dbReference type="Gene3D" id="3.90.180.10">
    <property type="entry name" value="Medium-chain alcohol dehydrogenases, catalytic domain"/>
    <property type="match status" value="1"/>
</dbReference>
<dbReference type="InterPro" id="IPR011032">
    <property type="entry name" value="GroES-like_sf"/>
</dbReference>
<evidence type="ECO:0000256" key="3">
    <source>
        <dbReference type="ARBA" id="ARBA00023002"/>
    </source>
</evidence>
<dbReference type="Pfam" id="PF00107">
    <property type="entry name" value="ADH_zinc_N"/>
    <property type="match status" value="1"/>
</dbReference>
<dbReference type="InterPro" id="IPR050129">
    <property type="entry name" value="Zn_alcohol_dh"/>
</dbReference>
<name>A0A0S6VSK3_9BACT</name>
<organism evidence="6">
    <name type="scientific">Candidatus Moduliflexus flocculans</name>
    <dbReference type="NCBI Taxonomy" id="1499966"/>
    <lineage>
        <taxon>Bacteria</taxon>
        <taxon>Candidatus Moduliflexota</taxon>
        <taxon>Candidatus Moduliflexia</taxon>
        <taxon>Candidatus Moduliflexales</taxon>
        <taxon>Candidatus Moduliflexaceae</taxon>
    </lineage>
</organism>
<dbReference type="Proteomes" id="UP000030700">
    <property type="component" value="Unassembled WGS sequence"/>
</dbReference>
<dbReference type="HOGENOM" id="CLU_026673_11_0_0"/>
<dbReference type="SUPFAM" id="SSF50129">
    <property type="entry name" value="GroES-like"/>
    <property type="match status" value="1"/>
</dbReference>
<protein>
    <submittedName>
        <fullName evidence="6">Alcohol dehydrogenase superfamily, zinc-containing</fullName>
    </submittedName>
</protein>
<evidence type="ECO:0000256" key="1">
    <source>
        <dbReference type="ARBA" id="ARBA00022723"/>
    </source>
</evidence>
<gene>
    <name evidence="6" type="ORF">U14_01676</name>
</gene>
<evidence type="ECO:0000259" key="5">
    <source>
        <dbReference type="SMART" id="SM00829"/>
    </source>
</evidence>
<dbReference type="PROSITE" id="PS00059">
    <property type="entry name" value="ADH_ZINC"/>
    <property type="match status" value="1"/>
</dbReference>
<dbReference type="Gene3D" id="3.40.50.720">
    <property type="entry name" value="NAD(P)-binding Rossmann-like Domain"/>
    <property type="match status" value="1"/>
</dbReference>
<evidence type="ECO:0000256" key="4">
    <source>
        <dbReference type="RuleBase" id="RU361277"/>
    </source>
</evidence>
<dbReference type="GO" id="GO:0008270">
    <property type="term" value="F:zinc ion binding"/>
    <property type="evidence" value="ECO:0007669"/>
    <property type="project" value="InterPro"/>
</dbReference>
<dbReference type="STRING" id="1499966.U14_01676"/>
<keyword evidence="7" id="KW-1185">Reference proteome</keyword>
<comment type="cofactor">
    <cofactor evidence="4">
        <name>Zn(2+)</name>
        <dbReference type="ChEBI" id="CHEBI:29105"/>
    </cofactor>
</comment>
<accession>A0A0S6VSK3</accession>
<dbReference type="InterPro" id="IPR036291">
    <property type="entry name" value="NAD(P)-bd_dom_sf"/>
</dbReference>
<evidence type="ECO:0000313" key="6">
    <source>
        <dbReference type="EMBL" id="GAK50445.1"/>
    </source>
</evidence>
<dbReference type="InterPro" id="IPR013154">
    <property type="entry name" value="ADH-like_N"/>
</dbReference>
<dbReference type="PANTHER" id="PTHR43401">
    <property type="entry name" value="L-THREONINE 3-DEHYDROGENASE"/>
    <property type="match status" value="1"/>
</dbReference>
<feature type="domain" description="Enoyl reductase (ER)" evidence="5">
    <location>
        <begin position="11"/>
        <end position="347"/>
    </location>
</feature>
<dbReference type="SMART" id="SM00829">
    <property type="entry name" value="PKS_ER"/>
    <property type="match status" value="1"/>
</dbReference>
<dbReference type="SUPFAM" id="SSF51735">
    <property type="entry name" value="NAD(P)-binding Rossmann-fold domains"/>
    <property type="match status" value="1"/>
</dbReference>
<dbReference type="PANTHER" id="PTHR43401:SF2">
    <property type="entry name" value="L-THREONINE 3-DEHYDROGENASE"/>
    <property type="match status" value="1"/>
</dbReference>
<dbReference type="Pfam" id="PF08240">
    <property type="entry name" value="ADH_N"/>
    <property type="match status" value="1"/>
</dbReference>
<dbReference type="InterPro" id="IPR013149">
    <property type="entry name" value="ADH-like_C"/>
</dbReference>
<keyword evidence="2 4" id="KW-0862">Zinc</keyword>
<evidence type="ECO:0000256" key="2">
    <source>
        <dbReference type="ARBA" id="ARBA00022833"/>
    </source>
</evidence>
<evidence type="ECO:0000313" key="7">
    <source>
        <dbReference type="Proteomes" id="UP000030700"/>
    </source>
</evidence>
<dbReference type="GO" id="GO:0016491">
    <property type="term" value="F:oxidoreductase activity"/>
    <property type="evidence" value="ECO:0007669"/>
    <property type="project" value="UniProtKB-KW"/>
</dbReference>